<proteinExistence type="predicted"/>
<gene>
    <name evidence="2" type="ORF">SELMODRAFT_409973</name>
</gene>
<dbReference type="KEGG" id="smo:SELMODRAFT_409973"/>
<evidence type="ECO:0000256" key="1">
    <source>
        <dbReference type="SAM" id="MobiDB-lite"/>
    </source>
</evidence>
<evidence type="ECO:0000313" key="2">
    <source>
        <dbReference type="EMBL" id="EFJ29942.1"/>
    </source>
</evidence>
<dbReference type="Proteomes" id="UP000001514">
    <property type="component" value="Unassembled WGS sequence"/>
</dbReference>
<dbReference type="InParanoid" id="D8RD23"/>
<sequence>MRRSHAYDPVACSTFQASPYGLTIPDIKRRFCITHAVKRYFPQGHHDNFADSGCRIRDSSPPKRTSGKHIISGPHRCSVTQRNVINGTIDANDLVRRPNRRGPQQLFPISHYNEDIVAGRFHPKETKWDRKLTLGYPAFDREEVRENLVRGKQASREHAAHRQRTHAVLTEYLYDAKDRAGDVFNKDEFTGRRQLWASTH</sequence>
<dbReference type="AlphaFoldDB" id="D8RD23"/>
<feature type="region of interest" description="Disordered" evidence="1">
    <location>
        <begin position="52"/>
        <end position="74"/>
    </location>
</feature>
<dbReference type="EMBL" id="GL377576">
    <property type="protein sequence ID" value="EFJ29942.1"/>
    <property type="molecule type" value="Genomic_DNA"/>
</dbReference>
<feature type="compositionally biased region" description="Basic and acidic residues" evidence="1">
    <location>
        <begin position="52"/>
        <end position="61"/>
    </location>
</feature>
<protein>
    <submittedName>
        <fullName evidence="2">Uncharacterized protein</fullName>
    </submittedName>
</protein>
<name>D8RD23_SELML</name>
<dbReference type="HOGENOM" id="CLU_1368247_0_0_1"/>
<organism evidence="3">
    <name type="scientific">Selaginella moellendorffii</name>
    <name type="common">Spikemoss</name>
    <dbReference type="NCBI Taxonomy" id="88036"/>
    <lineage>
        <taxon>Eukaryota</taxon>
        <taxon>Viridiplantae</taxon>
        <taxon>Streptophyta</taxon>
        <taxon>Embryophyta</taxon>
        <taxon>Tracheophyta</taxon>
        <taxon>Lycopodiopsida</taxon>
        <taxon>Selaginellales</taxon>
        <taxon>Selaginellaceae</taxon>
        <taxon>Selaginella</taxon>
    </lineage>
</organism>
<reference evidence="2 3" key="1">
    <citation type="journal article" date="2011" name="Science">
        <title>The Selaginella genome identifies genetic changes associated with the evolution of vascular plants.</title>
        <authorList>
            <person name="Banks J.A."/>
            <person name="Nishiyama T."/>
            <person name="Hasebe M."/>
            <person name="Bowman J.L."/>
            <person name="Gribskov M."/>
            <person name="dePamphilis C."/>
            <person name="Albert V.A."/>
            <person name="Aono N."/>
            <person name="Aoyama T."/>
            <person name="Ambrose B.A."/>
            <person name="Ashton N.W."/>
            <person name="Axtell M.J."/>
            <person name="Barker E."/>
            <person name="Barker M.S."/>
            <person name="Bennetzen J.L."/>
            <person name="Bonawitz N.D."/>
            <person name="Chapple C."/>
            <person name="Cheng C."/>
            <person name="Correa L.G."/>
            <person name="Dacre M."/>
            <person name="DeBarry J."/>
            <person name="Dreyer I."/>
            <person name="Elias M."/>
            <person name="Engstrom E.M."/>
            <person name="Estelle M."/>
            <person name="Feng L."/>
            <person name="Finet C."/>
            <person name="Floyd S.K."/>
            <person name="Frommer W.B."/>
            <person name="Fujita T."/>
            <person name="Gramzow L."/>
            <person name="Gutensohn M."/>
            <person name="Harholt J."/>
            <person name="Hattori M."/>
            <person name="Heyl A."/>
            <person name="Hirai T."/>
            <person name="Hiwatashi Y."/>
            <person name="Ishikawa M."/>
            <person name="Iwata M."/>
            <person name="Karol K.G."/>
            <person name="Koehler B."/>
            <person name="Kolukisaoglu U."/>
            <person name="Kubo M."/>
            <person name="Kurata T."/>
            <person name="Lalonde S."/>
            <person name="Li K."/>
            <person name="Li Y."/>
            <person name="Litt A."/>
            <person name="Lyons E."/>
            <person name="Manning G."/>
            <person name="Maruyama T."/>
            <person name="Michael T.P."/>
            <person name="Mikami K."/>
            <person name="Miyazaki S."/>
            <person name="Morinaga S."/>
            <person name="Murata T."/>
            <person name="Mueller-Roeber B."/>
            <person name="Nelson D.R."/>
            <person name="Obara M."/>
            <person name="Oguri Y."/>
            <person name="Olmstead R.G."/>
            <person name="Onodera N."/>
            <person name="Petersen B.L."/>
            <person name="Pils B."/>
            <person name="Prigge M."/>
            <person name="Rensing S.A."/>
            <person name="Riano-Pachon D.M."/>
            <person name="Roberts A.W."/>
            <person name="Sato Y."/>
            <person name="Scheller H.V."/>
            <person name="Schulz B."/>
            <person name="Schulz C."/>
            <person name="Shakirov E.V."/>
            <person name="Shibagaki N."/>
            <person name="Shinohara N."/>
            <person name="Shippen D.E."/>
            <person name="Soerensen I."/>
            <person name="Sotooka R."/>
            <person name="Sugimoto N."/>
            <person name="Sugita M."/>
            <person name="Sumikawa N."/>
            <person name="Tanurdzic M."/>
            <person name="Theissen G."/>
            <person name="Ulvskov P."/>
            <person name="Wakazuki S."/>
            <person name="Weng J.K."/>
            <person name="Willats W.W."/>
            <person name="Wipf D."/>
            <person name="Wolf P.G."/>
            <person name="Yang L."/>
            <person name="Zimmer A.D."/>
            <person name="Zhu Q."/>
            <person name="Mitros T."/>
            <person name="Hellsten U."/>
            <person name="Loque D."/>
            <person name="Otillar R."/>
            <person name="Salamov A."/>
            <person name="Schmutz J."/>
            <person name="Shapiro H."/>
            <person name="Lindquist E."/>
            <person name="Lucas S."/>
            <person name="Rokhsar D."/>
            <person name="Grigoriev I.V."/>
        </authorList>
    </citation>
    <scope>NUCLEOTIDE SEQUENCE [LARGE SCALE GENOMIC DNA]</scope>
</reference>
<dbReference type="Gramene" id="EFJ29942">
    <property type="protein sequence ID" value="EFJ29942"/>
    <property type="gene ID" value="SELMODRAFT_409973"/>
</dbReference>
<keyword evidence="3" id="KW-1185">Reference proteome</keyword>
<evidence type="ECO:0000313" key="3">
    <source>
        <dbReference type="Proteomes" id="UP000001514"/>
    </source>
</evidence>
<accession>D8RD23</accession>